<dbReference type="PROSITE" id="PS50082">
    <property type="entry name" value="WD_REPEATS_2"/>
    <property type="match status" value="2"/>
</dbReference>
<protein>
    <submittedName>
        <fullName evidence="3">Uncharacterized protein</fullName>
    </submittedName>
</protein>
<dbReference type="PANTHER" id="PTHR19879:SF9">
    <property type="entry name" value="TRANSCRIPTION INITIATION FACTOR TFIID SUBUNIT 5"/>
    <property type="match status" value="1"/>
</dbReference>
<feature type="compositionally biased region" description="Gly residues" evidence="2">
    <location>
        <begin position="442"/>
        <end position="454"/>
    </location>
</feature>
<dbReference type="SMART" id="SM00320">
    <property type="entry name" value="WD40"/>
    <property type="match status" value="6"/>
</dbReference>
<gene>
    <name evidence="3" type="ORF">MNEG_11211</name>
</gene>
<dbReference type="InterPro" id="IPR001680">
    <property type="entry name" value="WD40_rpt"/>
</dbReference>
<organism evidence="3 4">
    <name type="scientific">Monoraphidium neglectum</name>
    <dbReference type="NCBI Taxonomy" id="145388"/>
    <lineage>
        <taxon>Eukaryota</taxon>
        <taxon>Viridiplantae</taxon>
        <taxon>Chlorophyta</taxon>
        <taxon>core chlorophytes</taxon>
        <taxon>Chlorophyceae</taxon>
        <taxon>CS clade</taxon>
        <taxon>Sphaeropleales</taxon>
        <taxon>Selenastraceae</taxon>
        <taxon>Monoraphidium</taxon>
    </lineage>
</organism>
<dbReference type="KEGG" id="mng:MNEG_11211"/>
<dbReference type="PANTHER" id="PTHR19879">
    <property type="entry name" value="TRANSCRIPTION INITIATION FACTOR TFIID"/>
    <property type="match status" value="1"/>
</dbReference>
<feature type="region of interest" description="Disordered" evidence="2">
    <location>
        <begin position="435"/>
        <end position="454"/>
    </location>
</feature>
<feature type="repeat" description="WD" evidence="1">
    <location>
        <begin position="55"/>
        <end position="96"/>
    </location>
</feature>
<dbReference type="SUPFAM" id="SSF50978">
    <property type="entry name" value="WD40 repeat-like"/>
    <property type="match status" value="1"/>
</dbReference>
<dbReference type="EMBL" id="KK102859">
    <property type="protein sequence ID" value="KIY96752.1"/>
    <property type="molecule type" value="Genomic_DNA"/>
</dbReference>
<evidence type="ECO:0000256" key="2">
    <source>
        <dbReference type="SAM" id="MobiDB-lite"/>
    </source>
</evidence>
<accession>A0A0D2JAI6</accession>
<keyword evidence="4" id="KW-1185">Reference proteome</keyword>
<dbReference type="STRING" id="145388.A0A0D2JAI6"/>
<dbReference type="Gene3D" id="2.130.10.10">
    <property type="entry name" value="YVTN repeat-like/Quinoprotein amine dehydrogenase"/>
    <property type="match status" value="2"/>
</dbReference>
<evidence type="ECO:0000313" key="4">
    <source>
        <dbReference type="Proteomes" id="UP000054498"/>
    </source>
</evidence>
<dbReference type="Pfam" id="PF00400">
    <property type="entry name" value="WD40"/>
    <property type="match status" value="3"/>
</dbReference>
<evidence type="ECO:0000256" key="1">
    <source>
        <dbReference type="PROSITE-ProRule" id="PRU00221"/>
    </source>
</evidence>
<feature type="repeat" description="WD" evidence="1">
    <location>
        <begin position="198"/>
        <end position="239"/>
    </location>
</feature>
<feature type="region of interest" description="Disordered" evidence="2">
    <location>
        <begin position="372"/>
        <end position="391"/>
    </location>
</feature>
<dbReference type="InterPro" id="IPR036322">
    <property type="entry name" value="WD40_repeat_dom_sf"/>
</dbReference>
<dbReference type="InterPro" id="IPR015943">
    <property type="entry name" value="WD40/YVTN_repeat-like_dom_sf"/>
</dbReference>
<name>A0A0D2JAI6_9CHLO</name>
<dbReference type="GeneID" id="25728451"/>
<dbReference type="Proteomes" id="UP000054498">
    <property type="component" value="Unassembled WGS sequence"/>
</dbReference>
<sequence length="546" mass="53922">MGSHWEPELKRTWSAACGGDVHAILLSQRGKVAAATASSVFLFDGPPKFELRRELRGQPAGLTAAAFSCKGTDVVSGGADGFLKWWQVDSGEELCSTQFPRGDGQQAVVGAGGAHDLGIPEVACSRGGFVAAVSGRLLCIFGTGGEHLHTLDVSGDAAAGALQHVTWLDENSVLGCCGSEATIWRVDEDQYEEVGTFATNPEAPITQLAMSPNGRYLAAACGNDTVQVWDAQQEGSMDPLLVISDGLGGAPVTRLAWDASSALLAAAAGGRVLVWDVAGAKEGRAGSTYALGGFEEGDAVTCLAFQPNGTLLAAASEGGLCLVFDSDAFSTSGAAPGVVAHVARGRLGGAGGAGGAPAAAGKEAPADAGKAVGAAAEGKGEGGAGGEEAAGADSAAKGEAVAAHKGEVANAAEASAAQAEGVEAVLEAAAAGAPNGEAEGAKAGGAGDAGATGDAGAGAGAIRAIAWHSSGNLVVGTSTGVVGALQPLRAGSGKEVPPADIQVDASGLRRQEPVRPVQQGLLLRFAGIPAAWPLRPSAAGCRSRRP</sequence>
<reference evidence="3 4" key="1">
    <citation type="journal article" date="2013" name="BMC Genomics">
        <title>Reconstruction of the lipid metabolism for the microalga Monoraphidium neglectum from its genome sequence reveals characteristics suitable for biofuel production.</title>
        <authorList>
            <person name="Bogen C."/>
            <person name="Al-Dilaimi A."/>
            <person name="Albersmeier A."/>
            <person name="Wichmann J."/>
            <person name="Grundmann M."/>
            <person name="Rupp O."/>
            <person name="Lauersen K.J."/>
            <person name="Blifernez-Klassen O."/>
            <person name="Kalinowski J."/>
            <person name="Goesmann A."/>
            <person name="Mussgnug J.H."/>
            <person name="Kruse O."/>
        </authorList>
    </citation>
    <scope>NUCLEOTIDE SEQUENCE [LARGE SCALE GENOMIC DNA]</scope>
    <source>
        <strain evidence="3 4">SAG 48.87</strain>
    </source>
</reference>
<dbReference type="AlphaFoldDB" id="A0A0D2JAI6"/>
<dbReference type="OrthoDB" id="427368at2759"/>
<proteinExistence type="predicted"/>
<keyword evidence="1" id="KW-0853">WD repeat</keyword>
<dbReference type="RefSeq" id="XP_013895772.1">
    <property type="nucleotide sequence ID" value="XM_014040318.1"/>
</dbReference>
<evidence type="ECO:0000313" key="3">
    <source>
        <dbReference type="EMBL" id="KIY96752.1"/>
    </source>
</evidence>